<dbReference type="Pfam" id="PF13499">
    <property type="entry name" value="EF-hand_7"/>
    <property type="match status" value="1"/>
</dbReference>
<evidence type="ECO:0000256" key="3">
    <source>
        <dbReference type="SAM" id="MobiDB-lite"/>
    </source>
</evidence>
<feature type="compositionally biased region" description="Polar residues" evidence="3">
    <location>
        <begin position="71"/>
        <end position="83"/>
    </location>
</feature>
<evidence type="ECO:0000313" key="6">
    <source>
        <dbReference type="Proteomes" id="UP000033220"/>
    </source>
</evidence>
<dbReference type="GO" id="GO:0005509">
    <property type="term" value="F:calcium ion binding"/>
    <property type="evidence" value="ECO:0007669"/>
    <property type="project" value="InterPro"/>
</dbReference>
<proteinExistence type="predicted"/>
<dbReference type="PROSITE" id="PS50222">
    <property type="entry name" value="EF_HAND_2"/>
    <property type="match status" value="2"/>
</dbReference>
<evidence type="ECO:0000256" key="1">
    <source>
        <dbReference type="ARBA" id="ARBA00022737"/>
    </source>
</evidence>
<dbReference type="SUPFAM" id="SSF47473">
    <property type="entry name" value="EF-hand"/>
    <property type="match status" value="1"/>
</dbReference>
<dbReference type="Gene3D" id="1.10.238.10">
    <property type="entry name" value="EF-hand"/>
    <property type="match status" value="2"/>
</dbReference>
<dbReference type="InterPro" id="IPR011992">
    <property type="entry name" value="EF-hand-dom_pair"/>
</dbReference>
<feature type="compositionally biased region" description="Low complexity" evidence="3">
    <location>
        <begin position="177"/>
        <end position="186"/>
    </location>
</feature>
<gene>
    <name evidence="5" type="ORF">RSPPHO_00991</name>
</gene>
<dbReference type="PROSITE" id="PS00018">
    <property type="entry name" value="EF_HAND_1"/>
    <property type="match status" value="2"/>
</dbReference>
<dbReference type="eggNOG" id="COG5126">
    <property type="taxonomic scope" value="Bacteria"/>
</dbReference>
<keyword evidence="1" id="KW-0677">Repeat</keyword>
<keyword evidence="2" id="KW-0106">Calcium</keyword>
<evidence type="ECO:0000259" key="4">
    <source>
        <dbReference type="PROSITE" id="PS50222"/>
    </source>
</evidence>
<name>H6SRT8_PARPM</name>
<dbReference type="EMBL" id="HE663493">
    <property type="protein sequence ID" value="CCG07617.1"/>
    <property type="molecule type" value="Genomic_DNA"/>
</dbReference>
<feature type="compositionally biased region" description="Low complexity" evidence="3">
    <location>
        <begin position="195"/>
        <end position="226"/>
    </location>
</feature>
<feature type="domain" description="EF-hand" evidence="4">
    <location>
        <begin position="79"/>
        <end position="114"/>
    </location>
</feature>
<reference evidence="5 6" key="1">
    <citation type="submission" date="2012-02" db="EMBL/GenBank/DDBJ databases">
        <title>Shotgun genome sequence of Phaeospirillum photometricum DSM 122.</title>
        <authorList>
            <person name="Duquesne K."/>
            <person name="Sturgis J."/>
        </authorList>
    </citation>
    <scope>NUCLEOTIDE SEQUENCE [LARGE SCALE GENOMIC DNA]</scope>
    <source>
        <strain evidence="6">DSM122</strain>
    </source>
</reference>
<keyword evidence="6" id="KW-1185">Reference proteome</keyword>
<dbReference type="STRING" id="1150469.RSPPHO_00991"/>
<feature type="region of interest" description="Disordered" evidence="3">
    <location>
        <begin position="52"/>
        <end position="261"/>
    </location>
</feature>
<evidence type="ECO:0000313" key="5">
    <source>
        <dbReference type="EMBL" id="CCG07617.1"/>
    </source>
</evidence>
<dbReference type="SMART" id="SM00054">
    <property type="entry name" value="EFh"/>
    <property type="match status" value="4"/>
</dbReference>
<protein>
    <submittedName>
        <fullName evidence="5">Predicted signal transduction protein containing EFhand domain</fullName>
    </submittedName>
</protein>
<dbReference type="AlphaFoldDB" id="H6SRT8"/>
<accession>H6SRT8</accession>
<feature type="compositionally biased region" description="Acidic residues" evidence="3">
    <location>
        <begin position="139"/>
        <end position="161"/>
    </location>
</feature>
<evidence type="ECO:0000256" key="2">
    <source>
        <dbReference type="ARBA" id="ARBA00022837"/>
    </source>
</evidence>
<dbReference type="KEGG" id="rpm:RSPPHO_00991"/>
<feature type="domain" description="EF-hand" evidence="4">
    <location>
        <begin position="158"/>
        <end position="193"/>
    </location>
</feature>
<dbReference type="Pfam" id="PF13202">
    <property type="entry name" value="EF-hand_5"/>
    <property type="match status" value="2"/>
</dbReference>
<dbReference type="InterPro" id="IPR002048">
    <property type="entry name" value="EF_hand_dom"/>
</dbReference>
<dbReference type="InterPro" id="IPR050145">
    <property type="entry name" value="Centrin_CML-like"/>
</dbReference>
<dbReference type="InterPro" id="IPR018247">
    <property type="entry name" value="EF_Hand_1_Ca_BS"/>
</dbReference>
<feature type="compositionally biased region" description="Gly residues" evidence="3">
    <location>
        <begin position="227"/>
        <end position="236"/>
    </location>
</feature>
<feature type="compositionally biased region" description="Polar residues" evidence="3">
    <location>
        <begin position="90"/>
        <end position="122"/>
    </location>
</feature>
<dbReference type="PANTHER" id="PTHR23050">
    <property type="entry name" value="CALCIUM BINDING PROTEIN"/>
    <property type="match status" value="1"/>
</dbReference>
<dbReference type="CDD" id="cd00051">
    <property type="entry name" value="EFh"/>
    <property type="match status" value="2"/>
</dbReference>
<dbReference type="Proteomes" id="UP000033220">
    <property type="component" value="Chromosome DSM 122"/>
</dbReference>
<dbReference type="HOGENOM" id="CLU_956058_0_0_5"/>
<sequence length="291" mass="29398">MQISRRREPLSGPCPKPGPDPRQRRFTMNIEGASSLSYSLLAAITQNRSDAFSKLDSDSSGGVTLEELKTAGQNVPGGNNASSVEALFTQMDTDGNGEVSSSEFQTYQSSALSSDTTGSLLQAQEEAGNPLAQLMAALDTDDSGQVSEDEFTAAAGDEDSEAVAAAFDALDTDQDGALTTEELAAAAPPPPPPATETSASDESTETASSTTSSSDSSSDTSESTSASGGGGGGGGAVSASKTYDPLDTNKDGVVSEAERQAGAQSMIQRFIAAYTQASTVASTSSASAAVV</sequence>
<dbReference type="PATRIC" id="fig|1150469.3.peg.1130"/>
<organism evidence="5 6">
    <name type="scientific">Pararhodospirillum photometricum DSM 122</name>
    <dbReference type="NCBI Taxonomy" id="1150469"/>
    <lineage>
        <taxon>Bacteria</taxon>
        <taxon>Pseudomonadati</taxon>
        <taxon>Pseudomonadota</taxon>
        <taxon>Alphaproteobacteria</taxon>
        <taxon>Rhodospirillales</taxon>
        <taxon>Rhodospirillaceae</taxon>
        <taxon>Pararhodospirillum</taxon>
    </lineage>
</organism>
<dbReference type="OrthoDB" id="7366896at2"/>
<feature type="region of interest" description="Disordered" evidence="3">
    <location>
        <begin position="1"/>
        <end position="25"/>
    </location>
</feature>